<keyword evidence="2 5" id="KW-0732">Signal</keyword>
<evidence type="ECO:0000313" key="7">
    <source>
        <dbReference type="EMBL" id="VAH55693.1"/>
    </source>
</evidence>
<dbReference type="GO" id="GO:0005509">
    <property type="term" value="F:calcium ion binding"/>
    <property type="evidence" value="ECO:0007669"/>
    <property type="project" value="InterPro"/>
</dbReference>
<dbReference type="InterPro" id="IPR001881">
    <property type="entry name" value="EGF-like_Ca-bd_dom"/>
</dbReference>
<gene>
    <name evidence="7" type="ORF">TRITD_3Av1G003250</name>
</gene>
<comment type="subcellular location">
    <subcellularLocation>
        <location evidence="1">Membrane</location>
        <topology evidence="1">Single-pass membrane protein</topology>
    </subcellularLocation>
</comment>
<name>A0A9R0R8M9_TRITD</name>
<protein>
    <recommendedName>
        <fullName evidence="6">EGF-like domain-containing protein</fullName>
    </recommendedName>
</protein>
<keyword evidence="4" id="KW-0245">EGF-like domain</keyword>
<evidence type="ECO:0000256" key="2">
    <source>
        <dbReference type="ARBA" id="ARBA00022729"/>
    </source>
</evidence>
<dbReference type="PANTHER" id="PTHR33491">
    <property type="entry name" value="OSJNBA0016N04.9 PROTEIN"/>
    <property type="match status" value="1"/>
</dbReference>
<dbReference type="SMART" id="SM00181">
    <property type="entry name" value="EGF"/>
    <property type="match status" value="2"/>
</dbReference>
<evidence type="ECO:0000256" key="5">
    <source>
        <dbReference type="SAM" id="SignalP"/>
    </source>
</evidence>
<proteinExistence type="predicted"/>
<dbReference type="FunFam" id="2.10.25.10:FF:001055">
    <property type="entry name" value="Wall-associated receptor kinase-like 8"/>
    <property type="match status" value="1"/>
</dbReference>
<dbReference type="InterPro" id="IPR000742">
    <property type="entry name" value="EGF"/>
</dbReference>
<feature type="signal peptide" evidence="5">
    <location>
        <begin position="1"/>
        <end position="28"/>
    </location>
</feature>
<evidence type="ECO:0000256" key="1">
    <source>
        <dbReference type="ARBA" id="ARBA00004167"/>
    </source>
</evidence>
<dbReference type="Proteomes" id="UP000324705">
    <property type="component" value="Chromosome 3A"/>
</dbReference>
<dbReference type="GO" id="GO:0030247">
    <property type="term" value="F:polysaccharide binding"/>
    <property type="evidence" value="ECO:0007669"/>
    <property type="project" value="InterPro"/>
</dbReference>
<evidence type="ECO:0000313" key="8">
    <source>
        <dbReference type="Proteomes" id="UP000324705"/>
    </source>
</evidence>
<sequence>MPSHRSAAASLLAAVWLCLGVALLGVGAAPPRPSSSCQRDCGGVDIPYPFGIVDSPGDSSSDCAMPGFGLTCHETDVNGGRRTPFYYEVEVVDVSLQQGQARMQNHISSYCYNATTQGMDASEWRLTGTPYRFADTNKFTVIGCQTLAYIEGAHTHEYTSGCVAMCRAESDGDARSALSNDSCSGIGCCQTAIPRGLQYEVEFDSGFNTTKIHNVSRCSYAVLMDASNFTFQTTYATSPRFNTTYGGVGVAPLVVDWVVGNQTCDAARKNSSSYACVSDHSECLDSLNGPAYICNCSKGFQGNPYLQDPEQGCKDINECTDLAKYPCSVPGTCKNLPGGFNCRCPKHTKGDAQNGTCERNHTLGLGEKFGI</sequence>
<dbReference type="GO" id="GO:0016020">
    <property type="term" value="C:membrane"/>
    <property type="evidence" value="ECO:0007669"/>
    <property type="project" value="UniProtKB-SubCell"/>
</dbReference>
<reference evidence="7 8" key="1">
    <citation type="submission" date="2017-09" db="EMBL/GenBank/DDBJ databases">
        <authorList>
            <consortium name="International Durum Wheat Genome Sequencing Consortium (IDWGSC)"/>
            <person name="Milanesi L."/>
        </authorList>
    </citation>
    <scope>NUCLEOTIDE SEQUENCE [LARGE SCALE GENOMIC DNA]</scope>
    <source>
        <strain evidence="8">cv. Svevo</strain>
    </source>
</reference>
<keyword evidence="8" id="KW-1185">Reference proteome</keyword>
<dbReference type="PROSITE" id="PS00010">
    <property type="entry name" value="ASX_HYDROXYL"/>
    <property type="match status" value="1"/>
</dbReference>
<feature type="chain" id="PRO_5040145069" description="EGF-like domain-containing protein" evidence="5">
    <location>
        <begin position="29"/>
        <end position="371"/>
    </location>
</feature>
<dbReference type="InterPro" id="IPR000152">
    <property type="entry name" value="EGF-type_Asp/Asn_hydroxyl_site"/>
</dbReference>
<dbReference type="InterPro" id="IPR025287">
    <property type="entry name" value="WAK_GUB"/>
</dbReference>
<keyword evidence="3" id="KW-1015">Disulfide bond</keyword>
<dbReference type="CDD" id="cd00054">
    <property type="entry name" value="EGF_CA"/>
    <property type="match status" value="1"/>
</dbReference>
<dbReference type="Pfam" id="PF13947">
    <property type="entry name" value="GUB_WAK_bind"/>
    <property type="match status" value="1"/>
</dbReference>
<dbReference type="EMBL" id="LT934115">
    <property type="protein sequence ID" value="VAH55693.1"/>
    <property type="molecule type" value="Genomic_DNA"/>
</dbReference>
<dbReference type="AlphaFoldDB" id="A0A9R0R8M9"/>
<evidence type="ECO:0000256" key="4">
    <source>
        <dbReference type="PROSITE-ProRule" id="PRU00076"/>
    </source>
</evidence>
<dbReference type="SMART" id="SM00179">
    <property type="entry name" value="EGF_CA"/>
    <property type="match status" value="1"/>
</dbReference>
<comment type="caution">
    <text evidence="4">Lacks conserved residue(s) required for the propagation of feature annotation.</text>
</comment>
<dbReference type="PROSITE" id="PS50026">
    <property type="entry name" value="EGF_3"/>
    <property type="match status" value="1"/>
</dbReference>
<dbReference type="InterPro" id="IPR018097">
    <property type="entry name" value="EGF_Ca-bd_CS"/>
</dbReference>
<dbReference type="Gramene" id="TRITD3Av1G003250.1">
    <property type="protein sequence ID" value="TRITD3Av1G003250.1"/>
    <property type="gene ID" value="TRITD3Av1G003250"/>
</dbReference>
<evidence type="ECO:0000256" key="3">
    <source>
        <dbReference type="ARBA" id="ARBA00023157"/>
    </source>
</evidence>
<dbReference type="SUPFAM" id="SSF57196">
    <property type="entry name" value="EGF/Laminin"/>
    <property type="match status" value="1"/>
</dbReference>
<dbReference type="Gene3D" id="2.10.25.10">
    <property type="entry name" value="Laminin"/>
    <property type="match status" value="1"/>
</dbReference>
<accession>A0A9R0R8M9</accession>
<dbReference type="OMA" id="ANISSTX"/>
<dbReference type="PROSITE" id="PS01187">
    <property type="entry name" value="EGF_CA"/>
    <property type="match status" value="1"/>
</dbReference>
<evidence type="ECO:0000259" key="6">
    <source>
        <dbReference type="PROSITE" id="PS50026"/>
    </source>
</evidence>
<organism evidence="7 8">
    <name type="scientific">Triticum turgidum subsp. durum</name>
    <name type="common">Durum wheat</name>
    <name type="synonym">Triticum durum</name>
    <dbReference type="NCBI Taxonomy" id="4567"/>
    <lineage>
        <taxon>Eukaryota</taxon>
        <taxon>Viridiplantae</taxon>
        <taxon>Streptophyta</taxon>
        <taxon>Embryophyta</taxon>
        <taxon>Tracheophyta</taxon>
        <taxon>Spermatophyta</taxon>
        <taxon>Magnoliopsida</taxon>
        <taxon>Liliopsida</taxon>
        <taxon>Poales</taxon>
        <taxon>Poaceae</taxon>
        <taxon>BOP clade</taxon>
        <taxon>Pooideae</taxon>
        <taxon>Triticodae</taxon>
        <taxon>Triticeae</taxon>
        <taxon>Triticinae</taxon>
        <taxon>Triticum</taxon>
    </lineage>
</organism>
<feature type="domain" description="EGF-like" evidence="6">
    <location>
        <begin position="315"/>
        <end position="358"/>
    </location>
</feature>